<dbReference type="OrthoDB" id="416470at2759"/>
<gene>
    <name evidence="5" type="ORF">M011DRAFT_389397</name>
</gene>
<evidence type="ECO:0000256" key="1">
    <source>
        <dbReference type="ARBA" id="ARBA00009451"/>
    </source>
</evidence>
<dbReference type="PANTHER" id="PTHR13501:SF10">
    <property type="entry name" value="LARGE RIBOSOMAL SUBUNIT PROTEIN UL22M"/>
    <property type="match status" value="1"/>
</dbReference>
<dbReference type="Pfam" id="PF00237">
    <property type="entry name" value="Ribosomal_L22"/>
    <property type="match status" value="2"/>
</dbReference>
<dbReference type="InterPro" id="IPR036394">
    <property type="entry name" value="Ribosomal_uL22_sf"/>
</dbReference>
<dbReference type="EMBL" id="MU006576">
    <property type="protein sequence ID" value="KAF2746690.1"/>
    <property type="molecule type" value="Genomic_DNA"/>
</dbReference>
<evidence type="ECO:0000313" key="5">
    <source>
        <dbReference type="EMBL" id="KAF2746690.1"/>
    </source>
</evidence>
<evidence type="ECO:0000256" key="3">
    <source>
        <dbReference type="ARBA" id="ARBA00023274"/>
    </source>
</evidence>
<proteinExistence type="inferred from homology"/>
<accession>A0A6A6VAX3</accession>
<dbReference type="GO" id="GO:0003735">
    <property type="term" value="F:structural constituent of ribosome"/>
    <property type="evidence" value="ECO:0007669"/>
    <property type="project" value="InterPro"/>
</dbReference>
<protein>
    <submittedName>
        <fullName evidence="5">Ribosomal protein L22</fullName>
    </submittedName>
</protein>
<dbReference type="PANTHER" id="PTHR13501">
    <property type="entry name" value="CHLOROPLAST 50S RIBOSOMAL PROTEIN L22-RELATED"/>
    <property type="match status" value="1"/>
</dbReference>
<reference evidence="5" key="1">
    <citation type="journal article" date="2020" name="Stud. Mycol.">
        <title>101 Dothideomycetes genomes: a test case for predicting lifestyles and emergence of pathogens.</title>
        <authorList>
            <person name="Haridas S."/>
            <person name="Albert R."/>
            <person name="Binder M."/>
            <person name="Bloem J."/>
            <person name="Labutti K."/>
            <person name="Salamov A."/>
            <person name="Andreopoulos B."/>
            <person name="Baker S."/>
            <person name="Barry K."/>
            <person name="Bills G."/>
            <person name="Bluhm B."/>
            <person name="Cannon C."/>
            <person name="Castanera R."/>
            <person name="Culley D."/>
            <person name="Daum C."/>
            <person name="Ezra D."/>
            <person name="Gonzalez J."/>
            <person name="Henrissat B."/>
            <person name="Kuo A."/>
            <person name="Liang C."/>
            <person name="Lipzen A."/>
            <person name="Lutzoni F."/>
            <person name="Magnuson J."/>
            <person name="Mondo S."/>
            <person name="Nolan M."/>
            <person name="Ohm R."/>
            <person name="Pangilinan J."/>
            <person name="Park H.-J."/>
            <person name="Ramirez L."/>
            <person name="Alfaro M."/>
            <person name="Sun H."/>
            <person name="Tritt A."/>
            <person name="Yoshinaga Y."/>
            <person name="Zwiers L.-H."/>
            <person name="Turgeon B."/>
            <person name="Goodwin S."/>
            <person name="Spatafora J."/>
            <person name="Crous P."/>
            <person name="Grigoriev I."/>
        </authorList>
    </citation>
    <scope>NUCLEOTIDE SEQUENCE</scope>
    <source>
        <strain evidence="5">CBS 119925</strain>
    </source>
</reference>
<evidence type="ECO:0000256" key="4">
    <source>
        <dbReference type="RuleBase" id="RU004005"/>
    </source>
</evidence>
<dbReference type="AlphaFoldDB" id="A0A6A6VAX3"/>
<evidence type="ECO:0000313" key="6">
    <source>
        <dbReference type="Proteomes" id="UP000799440"/>
    </source>
</evidence>
<dbReference type="Gene3D" id="3.90.470.10">
    <property type="entry name" value="Ribosomal protein L22/L17"/>
    <property type="match status" value="1"/>
</dbReference>
<sequence>TLLDPIYELPDYYEGMPESEKELLMQREEERKERAKIDKHMRETAEKLDPDPTRRQLVERQLVIDSIKKRGRLTKAELLARTERQSRFWSIELRTSPKKLTKLMNQIQGKTVEEALVQMRFSKKRAARDVIKGLMEARDTAIVARGMGLGRDEATARQDKTREAILKARAERLLSPGTYLRPKTGEPTIIELKDGSRKKVYDPTDIYVDRAWIGRGAHIRKSALPRARGQINVLHHRTSHFGVVLKEEKTRMRVSDEIKKKRDNRKLWTALPDRVVTAQRQFCLW</sequence>
<feature type="non-terminal residue" evidence="5">
    <location>
        <position position="285"/>
    </location>
</feature>
<dbReference type="InterPro" id="IPR001063">
    <property type="entry name" value="Ribosomal_uL22"/>
</dbReference>
<dbReference type="InterPro" id="IPR047867">
    <property type="entry name" value="Ribosomal_uL22_bac/org-type"/>
</dbReference>
<feature type="non-terminal residue" evidence="5">
    <location>
        <position position="1"/>
    </location>
</feature>
<name>A0A6A6VAX3_9PLEO</name>
<dbReference type="SUPFAM" id="SSF54843">
    <property type="entry name" value="Ribosomal protein L22"/>
    <property type="match status" value="1"/>
</dbReference>
<organism evidence="5 6">
    <name type="scientific">Sporormia fimetaria CBS 119925</name>
    <dbReference type="NCBI Taxonomy" id="1340428"/>
    <lineage>
        <taxon>Eukaryota</taxon>
        <taxon>Fungi</taxon>
        <taxon>Dikarya</taxon>
        <taxon>Ascomycota</taxon>
        <taxon>Pezizomycotina</taxon>
        <taxon>Dothideomycetes</taxon>
        <taxon>Pleosporomycetidae</taxon>
        <taxon>Pleosporales</taxon>
        <taxon>Sporormiaceae</taxon>
        <taxon>Sporormia</taxon>
    </lineage>
</organism>
<keyword evidence="2 4" id="KW-0689">Ribosomal protein</keyword>
<dbReference type="GO" id="GO:0006412">
    <property type="term" value="P:translation"/>
    <property type="evidence" value="ECO:0007669"/>
    <property type="project" value="InterPro"/>
</dbReference>
<comment type="similarity">
    <text evidence="1 4">Belongs to the universal ribosomal protein uL22 family.</text>
</comment>
<dbReference type="GO" id="GO:0015934">
    <property type="term" value="C:large ribosomal subunit"/>
    <property type="evidence" value="ECO:0007669"/>
    <property type="project" value="InterPro"/>
</dbReference>
<evidence type="ECO:0000256" key="2">
    <source>
        <dbReference type="ARBA" id="ARBA00022980"/>
    </source>
</evidence>
<keyword evidence="3 4" id="KW-0687">Ribonucleoprotein</keyword>
<dbReference type="Proteomes" id="UP000799440">
    <property type="component" value="Unassembled WGS sequence"/>
</dbReference>
<keyword evidence="6" id="KW-1185">Reference proteome</keyword>